<dbReference type="GO" id="GO:0005524">
    <property type="term" value="F:ATP binding"/>
    <property type="evidence" value="ECO:0007669"/>
    <property type="project" value="InterPro"/>
</dbReference>
<dbReference type="EMBL" id="ATMH01010244">
    <property type="protein sequence ID" value="EPY17870.1"/>
    <property type="molecule type" value="Genomic_DNA"/>
</dbReference>
<dbReference type="PANTHER" id="PTHR24361:SF678">
    <property type="entry name" value="SPORULATION-SPECIFIC PROTEIN 1"/>
    <property type="match status" value="1"/>
</dbReference>
<dbReference type="InterPro" id="IPR008271">
    <property type="entry name" value="Ser/Thr_kinase_AS"/>
</dbReference>
<organism evidence="3 4">
    <name type="scientific">Strigomonas culicis</name>
    <dbReference type="NCBI Taxonomy" id="28005"/>
    <lineage>
        <taxon>Eukaryota</taxon>
        <taxon>Discoba</taxon>
        <taxon>Euglenozoa</taxon>
        <taxon>Kinetoplastea</taxon>
        <taxon>Metakinetoplastina</taxon>
        <taxon>Trypanosomatida</taxon>
        <taxon>Trypanosomatidae</taxon>
        <taxon>Strigomonadinae</taxon>
        <taxon>Strigomonas</taxon>
    </lineage>
</organism>
<evidence type="ECO:0000313" key="4">
    <source>
        <dbReference type="Proteomes" id="UP000015354"/>
    </source>
</evidence>
<dbReference type="SMART" id="SM00220">
    <property type="entry name" value="S_TKc"/>
    <property type="match status" value="1"/>
</dbReference>
<protein>
    <submittedName>
        <fullName evidence="3">Protein kinase</fullName>
    </submittedName>
</protein>
<gene>
    <name evidence="3" type="ORF">STCU_10356</name>
</gene>
<dbReference type="GO" id="GO:0005737">
    <property type="term" value="C:cytoplasm"/>
    <property type="evidence" value="ECO:0007669"/>
    <property type="project" value="TreeGrafter"/>
</dbReference>
<name>S9V4Q8_9TRYP</name>
<dbReference type="OrthoDB" id="10252354at2759"/>
<feature type="transmembrane region" description="Helical" evidence="1">
    <location>
        <begin position="388"/>
        <end position="408"/>
    </location>
</feature>
<dbReference type="GO" id="GO:0004674">
    <property type="term" value="F:protein serine/threonine kinase activity"/>
    <property type="evidence" value="ECO:0007669"/>
    <property type="project" value="TreeGrafter"/>
</dbReference>
<keyword evidence="3" id="KW-0808">Transferase</keyword>
<proteinExistence type="predicted"/>
<evidence type="ECO:0000256" key="1">
    <source>
        <dbReference type="SAM" id="Phobius"/>
    </source>
</evidence>
<dbReference type="Pfam" id="PF00069">
    <property type="entry name" value="Pkinase"/>
    <property type="match status" value="1"/>
</dbReference>
<dbReference type="Proteomes" id="UP000015354">
    <property type="component" value="Unassembled WGS sequence"/>
</dbReference>
<dbReference type="InterPro" id="IPR000719">
    <property type="entry name" value="Prot_kinase_dom"/>
</dbReference>
<reference evidence="3 4" key="1">
    <citation type="journal article" date="2013" name="PLoS ONE">
        <title>Predicting the Proteins of Angomonas deanei, Strigomonas culicis and Their Respective Endosymbionts Reveals New Aspects of the Trypanosomatidae Family.</title>
        <authorList>
            <person name="Motta M.C."/>
            <person name="Martins A.C."/>
            <person name="de Souza S.S."/>
            <person name="Catta-Preta C.M."/>
            <person name="Silva R."/>
            <person name="Klein C.C."/>
            <person name="de Almeida L.G."/>
            <person name="de Lima Cunha O."/>
            <person name="Ciapina L.P."/>
            <person name="Brocchi M."/>
            <person name="Colabardini A.C."/>
            <person name="de Araujo Lima B."/>
            <person name="Machado C.R."/>
            <person name="de Almeida Soares C.M."/>
            <person name="Probst C.M."/>
            <person name="de Menezes C.B."/>
            <person name="Thompson C.E."/>
            <person name="Bartholomeu D.C."/>
            <person name="Gradia D.F."/>
            <person name="Pavoni D.P."/>
            <person name="Grisard E.C."/>
            <person name="Fantinatti-Garboggini F."/>
            <person name="Marchini F.K."/>
            <person name="Rodrigues-Luiz G.F."/>
            <person name="Wagner G."/>
            <person name="Goldman G.H."/>
            <person name="Fietto J.L."/>
            <person name="Elias M.C."/>
            <person name="Goldman M.H."/>
            <person name="Sagot M.F."/>
            <person name="Pereira M."/>
            <person name="Stoco P.H."/>
            <person name="de Mendonca-Neto R.P."/>
            <person name="Teixeira S.M."/>
            <person name="Maciel T.E."/>
            <person name="de Oliveira Mendes T.A."/>
            <person name="Urmenyi T.P."/>
            <person name="de Souza W."/>
            <person name="Schenkman S."/>
            <person name="de Vasconcelos A.T."/>
        </authorList>
    </citation>
    <scope>NUCLEOTIDE SEQUENCE [LARGE SCALE GENOMIC DNA]</scope>
</reference>
<dbReference type="InterPro" id="IPR011009">
    <property type="entry name" value="Kinase-like_dom_sf"/>
</dbReference>
<dbReference type="PANTHER" id="PTHR24361">
    <property type="entry name" value="MITOGEN-ACTIVATED KINASE KINASE KINASE"/>
    <property type="match status" value="1"/>
</dbReference>
<evidence type="ECO:0000313" key="3">
    <source>
        <dbReference type="EMBL" id="EPY17870.1"/>
    </source>
</evidence>
<feature type="domain" description="Protein kinase" evidence="2">
    <location>
        <begin position="21"/>
        <end position="385"/>
    </location>
</feature>
<keyword evidence="4" id="KW-1185">Reference proteome</keyword>
<dbReference type="InterPro" id="IPR053235">
    <property type="entry name" value="Ser_Thr_kinase"/>
</dbReference>
<dbReference type="Gene3D" id="1.10.510.10">
    <property type="entry name" value="Transferase(Phosphotransferase) domain 1"/>
    <property type="match status" value="1"/>
</dbReference>
<accession>S9V4Q8</accession>
<feature type="transmembrane region" description="Helical" evidence="1">
    <location>
        <begin position="414"/>
        <end position="435"/>
    </location>
</feature>
<keyword evidence="1" id="KW-0812">Transmembrane</keyword>
<keyword evidence="1" id="KW-0472">Membrane</keyword>
<dbReference type="PROSITE" id="PS50011">
    <property type="entry name" value="PROTEIN_KINASE_DOM"/>
    <property type="match status" value="1"/>
</dbReference>
<dbReference type="PROSITE" id="PS00108">
    <property type="entry name" value="PROTEIN_KINASE_ST"/>
    <property type="match status" value="1"/>
</dbReference>
<dbReference type="SUPFAM" id="SSF56112">
    <property type="entry name" value="Protein kinase-like (PK-like)"/>
    <property type="match status" value="1"/>
</dbReference>
<comment type="caution">
    <text evidence="3">The sequence shown here is derived from an EMBL/GenBank/DDBJ whole genome shotgun (WGS) entry which is preliminary data.</text>
</comment>
<evidence type="ECO:0000259" key="2">
    <source>
        <dbReference type="PROSITE" id="PS50011"/>
    </source>
</evidence>
<sequence>MPKAFREHICYGTIDGVEIWSSCEQVVSQNAVSSIFTARLYTVPFDEKAPADENNFNFRVALKYSFFYRKVGNVPLLVKFRTSCHNPWVVELLGCYVDPSTVHTLGGTVTVSVLEYTPYSSLMNLLKVKEQFTEEQVRCVLEDVLEGLQYIHEEAGMCHNDLKPHNILVFEADKSSLSYHTNYEEEPPVRDDYKLNFTRGDYKYKIADFEALDLNNPIETARGRPPSFDNFFGTYLYVSPEYCVGVSDSATNDVWSLGIMTYQLVTGKVPWRPTESFCSHIIVNSFRSKYGTIDNLFRVGIDGVMPQTGSVTSSPTSEDGDTHNIANASSAMSVTHEAFAEFGPDLSELDLPMYSDELRDFIRSCLIQNPLLRIRGSDLRDHPFLKDINISTFFSFLFFFSSFSFSHFFTAVRFFLLFQPFFFIHISFFCIYLFVNISNYN</sequence>
<keyword evidence="1" id="KW-1133">Transmembrane helix</keyword>
<dbReference type="AlphaFoldDB" id="S9V4Q8"/>
<keyword evidence="3" id="KW-0418">Kinase</keyword>